<keyword evidence="7" id="KW-0346">Stress response</keyword>
<evidence type="ECO:0000256" key="4">
    <source>
        <dbReference type="PIRNR" id="PIRNR016821"/>
    </source>
</evidence>
<dbReference type="AlphaFoldDB" id="A0A5A9W6P1"/>
<feature type="compositionally biased region" description="Basic and acidic residues" evidence="5">
    <location>
        <begin position="96"/>
        <end position="107"/>
    </location>
</feature>
<dbReference type="InterPro" id="IPR036986">
    <property type="entry name" value="S4_RNA-bd_sf"/>
</dbReference>
<dbReference type="NCBIfam" id="NF007673">
    <property type="entry name" value="PRK10348.1"/>
    <property type="match status" value="1"/>
</dbReference>
<evidence type="ECO:0000256" key="5">
    <source>
        <dbReference type="SAM" id="MobiDB-lite"/>
    </source>
</evidence>
<comment type="caution">
    <text evidence="7">The sequence shown here is derived from an EMBL/GenBank/DDBJ whole genome shotgun (WGS) entry which is preliminary data.</text>
</comment>
<dbReference type="GO" id="GO:0043023">
    <property type="term" value="F:ribosomal large subunit binding"/>
    <property type="evidence" value="ECO:0007669"/>
    <property type="project" value="InterPro"/>
</dbReference>
<dbReference type="Proteomes" id="UP000325302">
    <property type="component" value="Unassembled WGS sequence"/>
</dbReference>
<organism evidence="7 8">
    <name type="scientific">Nitrincola tapanii</name>
    <dbReference type="NCBI Taxonomy" id="1708751"/>
    <lineage>
        <taxon>Bacteria</taxon>
        <taxon>Pseudomonadati</taxon>
        <taxon>Pseudomonadota</taxon>
        <taxon>Gammaproteobacteria</taxon>
        <taxon>Oceanospirillales</taxon>
        <taxon>Oceanospirillaceae</taxon>
        <taxon>Nitrincola</taxon>
    </lineage>
</organism>
<dbReference type="PROSITE" id="PS50889">
    <property type="entry name" value="S4"/>
    <property type="match status" value="1"/>
</dbReference>
<evidence type="ECO:0000259" key="6">
    <source>
        <dbReference type="SMART" id="SM00363"/>
    </source>
</evidence>
<keyword evidence="2 4" id="KW-0694">RNA-binding</keyword>
<evidence type="ECO:0000256" key="2">
    <source>
        <dbReference type="ARBA" id="ARBA00022884"/>
    </source>
</evidence>
<dbReference type="SMART" id="SM00363">
    <property type="entry name" value="S4"/>
    <property type="match status" value="1"/>
</dbReference>
<dbReference type="Gene3D" id="3.10.290.10">
    <property type="entry name" value="RNA-binding S4 domain"/>
    <property type="match status" value="1"/>
</dbReference>
<dbReference type="SUPFAM" id="SSF55174">
    <property type="entry name" value="Alpha-L RNA-binding motif"/>
    <property type="match status" value="1"/>
</dbReference>
<dbReference type="PIRSF" id="PIRSF016821">
    <property type="entry name" value="HSP15"/>
    <property type="match status" value="1"/>
</dbReference>
<dbReference type="InterPro" id="IPR025708">
    <property type="entry name" value="HSP15"/>
</dbReference>
<feature type="domain" description="RNA-binding S4" evidence="6">
    <location>
        <begin position="12"/>
        <end position="76"/>
    </location>
</feature>
<name>A0A5A9W6P1_9GAMM</name>
<keyword evidence="8" id="KW-1185">Reference proteome</keyword>
<dbReference type="Pfam" id="PF01479">
    <property type="entry name" value="S4"/>
    <property type="match status" value="1"/>
</dbReference>
<feature type="compositionally biased region" description="Basic and acidic residues" evidence="5">
    <location>
        <begin position="122"/>
        <end position="132"/>
    </location>
</feature>
<evidence type="ECO:0000256" key="1">
    <source>
        <dbReference type="ARBA" id="ARBA00008396"/>
    </source>
</evidence>
<proteinExistence type="inferred from homology"/>
<evidence type="ECO:0000313" key="8">
    <source>
        <dbReference type="Proteomes" id="UP000325302"/>
    </source>
</evidence>
<gene>
    <name evidence="7" type="primary">hslR</name>
    <name evidence="7" type="ORF">E1H14_00150</name>
</gene>
<dbReference type="EMBL" id="SMRS01000001">
    <property type="protein sequence ID" value="KAA0876193.1"/>
    <property type="molecule type" value="Genomic_DNA"/>
</dbReference>
<dbReference type="CDD" id="cd00165">
    <property type="entry name" value="S4"/>
    <property type="match status" value="1"/>
</dbReference>
<comment type="similarity">
    <text evidence="1 4">Belongs to the HSP15 family.</text>
</comment>
<dbReference type="GO" id="GO:0003727">
    <property type="term" value="F:single-stranded RNA binding"/>
    <property type="evidence" value="ECO:0007669"/>
    <property type="project" value="InterPro"/>
</dbReference>
<keyword evidence="3 4" id="KW-0238">DNA-binding</keyword>
<accession>A0A5A9W6P1</accession>
<evidence type="ECO:0000313" key="7">
    <source>
        <dbReference type="EMBL" id="KAA0876193.1"/>
    </source>
</evidence>
<dbReference type="InterPro" id="IPR002942">
    <property type="entry name" value="S4_RNA-bd"/>
</dbReference>
<dbReference type="GO" id="GO:0003677">
    <property type="term" value="F:DNA binding"/>
    <property type="evidence" value="ECO:0007669"/>
    <property type="project" value="UniProtKB-KW"/>
</dbReference>
<dbReference type="GO" id="GO:0034605">
    <property type="term" value="P:cellular response to heat"/>
    <property type="evidence" value="ECO:0007669"/>
    <property type="project" value="InterPro"/>
</dbReference>
<evidence type="ECO:0000256" key="3">
    <source>
        <dbReference type="ARBA" id="ARBA00023125"/>
    </source>
</evidence>
<feature type="region of interest" description="Disordered" evidence="5">
    <location>
        <begin position="83"/>
        <end position="132"/>
    </location>
</feature>
<reference evidence="7 8" key="1">
    <citation type="submission" date="2019-03" db="EMBL/GenBank/DDBJ databases">
        <title>Nitrincola sp. nov. isolated from an Indian soda lake.</title>
        <authorList>
            <person name="Joshi A."/>
            <person name="Thite S.V."/>
            <person name="Joseph N."/>
            <person name="Dhotre D."/>
            <person name="Moorthy M."/>
            <person name="Shouche Y.S."/>
        </authorList>
    </citation>
    <scope>NUCLEOTIDE SEQUENCE [LARGE SCALE GENOMIC DNA]</scope>
    <source>
        <strain evidence="7 8">MEB193</strain>
    </source>
</reference>
<dbReference type="RefSeq" id="WP_149389447.1">
    <property type="nucleotide sequence ID" value="NZ_SMRS01000001.1"/>
</dbReference>
<protein>
    <recommendedName>
        <fullName evidence="4">Heat shock protein 15</fullName>
    </recommendedName>
</protein>
<sequence>MTQHYFHTDHKVRLDKWLWAARFYKTRALAKAMIEGGKVHYDGERAKSSKMVEVGALITLRQGFDEKTVRVLALSDQRRGAPEAQTLYEETQDSLQAREAKAQERKLLGSAPDQRPNKKSRRELLRVKGSWD</sequence>
<dbReference type="OrthoDB" id="9797176at2"/>